<dbReference type="AlphaFoldDB" id="A0A8H4QFC0"/>
<evidence type="ECO:0000313" key="3">
    <source>
        <dbReference type="Proteomes" id="UP000521872"/>
    </source>
</evidence>
<feature type="compositionally biased region" description="Basic and acidic residues" evidence="1">
    <location>
        <begin position="109"/>
        <end position="119"/>
    </location>
</feature>
<name>A0A8H4QFC0_9AGAR</name>
<feature type="region of interest" description="Disordered" evidence="1">
    <location>
        <begin position="140"/>
        <end position="159"/>
    </location>
</feature>
<evidence type="ECO:0000313" key="2">
    <source>
        <dbReference type="EMBL" id="KAF4609924.1"/>
    </source>
</evidence>
<feature type="region of interest" description="Disordered" evidence="1">
    <location>
        <begin position="83"/>
        <end position="124"/>
    </location>
</feature>
<organism evidence="2 3">
    <name type="scientific">Agrocybe pediades</name>
    <dbReference type="NCBI Taxonomy" id="84607"/>
    <lineage>
        <taxon>Eukaryota</taxon>
        <taxon>Fungi</taxon>
        <taxon>Dikarya</taxon>
        <taxon>Basidiomycota</taxon>
        <taxon>Agaricomycotina</taxon>
        <taxon>Agaricomycetes</taxon>
        <taxon>Agaricomycetidae</taxon>
        <taxon>Agaricales</taxon>
        <taxon>Agaricineae</taxon>
        <taxon>Strophariaceae</taxon>
        <taxon>Agrocybe</taxon>
    </lineage>
</organism>
<comment type="caution">
    <text evidence="2">The sequence shown here is derived from an EMBL/GenBank/DDBJ whole genome shotgun (WGS) entry which is preliminary data.</text>
</comment>
<keyword evidence="3" id="KW-1185">Reference proteome</keyword>
<feature type="compositionally biased region" description="Polar residues" evidence="1">
    <location>
        <begin position="255"/>
        <end position="265"/>
    </location>
</feature>
<accession>A0A8H4QFC0</accession>
<feature type="region of interest" description="Disordered" evidence="1">
    <location>
        <begin position="245"/>
        <end position="280"/>
    </location>
</feature>
<dbReference type="Proteomes" id="UP000521872">
    <property type="component" value="Unassembled WGS sequence"/>
</dbReference>
<feature type="compositionally biased region" description="Polar residues" evidence="1">
    <location>
        <begin position="148"/>
        <end position="158"/>
    </location>
</feature>
<evidence type="ECO:0000256" key="1">
    <source>
        <dbReference type="SAM" id="MobiDB-lite"/>
    </source>
</evidence>
<proteinExistence type="predicted"/>
<dbReference type="EMBL" id="JAACJL010000059">
    <property type="protein sequence ID" value="KAF4609924.1"/>
    <property type="molecule type" value="Genomic_DNA"/>
</dbReference>
<sequence>MPAFTQTTSSFPGITTFASEFEFTSTKKQNMEVDIPIPPLRLSLEHLHSEKAKKADRSFLEVLKIVIPGTSCKGVEDNFEEPAEHVAESAITTPPLPEQITLQPPSPCKTREDHREPRRVVTSVSRDVERWSRMVSLRSYESEEASRTTKPPINNLSEVESERRKAEVLRRARARQIGRKLERILSQPDLHLSSSSPVRYGVETGLNRHERATQRQVAANRLMPEHATIEFARTPFLRPLFMGEAPENQGHPVSEVNTHEGTTSHIAVPPISGPVGKSGQ</sequence>
<reference evidence="2 3" key="1">
    <citation type="submission" date="2019-12" db="EMBL/GenBank/DDBJ databases">
        <authorList>
            <person name="Floudas D."/>
            <person name="Bentzer J."/>
            <person name="Ahren D."/>
            <person name="Johansson T."/>
            <person name="Persson P."/>
            <person name="Tunlid A."/>
        </authorList>
    </citation>
    <scope>NUCLEOTIDE SEQUENCE [LARGE SCALE GENOMIC DNA]</scope>
    <source>
        <strain evidence="2 3">CBS 102.39</strain>
    </source>
</reference>
<gene>
    <name evidence="2" type="ORF">D9613_010582</name>
</gene>
<protein>
    <submittedName>
        <fullName evidence="2">Uncharacterized protein</fullName>
    </submittedName>
</protein>